<keyword evidence="4" id="KW-1133">Transmembrane helix</keyword>
<protein>
    <submittedName>
        <fullName evidence="7">DUF2156 domain-containing protein</fullName>
    </submittedName>
</protein>
<evidence type="ECO:0000256" key="2">
    <source>
        <dbReference type="ARBA" id="ARBA00022475"/>
    </source>
</evidence>
<keyword evidence="3" id="KW-0812">Transmembrane</keyword>
<comment type="caution">
    <text evidence="7">The sequence shown here is derived from an EMBL/GenBank/DDBJ whole genome shotgun (WGS) entry which is preliminary data.</text>
</comment>
<gene>
    <name evidence="7" type="ORF">DXT89_01290</name>
</gene>
<dbReference type="OrthoDB" id="145485at2"/>
<name>A0A368NZF1_AGRVI</name>
<dbReference type="Proteomes" id="UP000436911">
    <property type="component" value="Unassembled WGS sequence"/>
</dbReference>
<dbReference type="SUPFAM" id="SSF55729">
    <property type="entry name" value="Acyl-CoA N-acyltransferases (Nat)"/>
    <property type="match status" value="1"/>
</dbReference>
<keyword evidence="2" id="KW-1003">Cell membrane</keyword>
<sequence length="429" mass="46914">MVNALETGVSSKPGRFVLAAGIGLGWHAASKLLRLMLALGLAALSLLSIEFLLEPLAELGLVYKLHQDIGGASLATLSLLGAIAAGRVVQQQIRPVRAGASPAHTQLAGRIVRENSRAAAGLVALGDKQVLFSDAGDAFLMYARRGRRFVVLFDPVGPRAAWPQLVTKLLKEAKACGCRVAFYQVSPDFLPVAADAGLRLFKLGDQAIVDLHRFDLKGGDWLKLRRSINRAERDGLEFSIVPPAEVAGLLDELAYVSDVWLAHHKAGEKGFSLGTFQRCYLCAHPVAIIRLEGRIVAFANILTTETKQDAFIDLMRHLPGTHRGMMDLLFVKIMLHLKAEGYRQLDMGMAPLSGLSARPTAPLWHRLGRLVYENGERLYNFKGVHAFKAKFDPDWQPRYLAVSGKREALPAVVDTALLISGGVRRLVRR</sequence>
<dbReference type="GO" id="GO:0005886">
    <property type="term" value="C:plasma membrane"/>
    <property type="evidence" value="ECO:0007669"/>
    <property type="project" value="UniProtKB-SubCell"/>
</dbReference>
<keyword evidence="5" id="KW-0472">Membrane</keyword>
<evidence type="ECO:0000313" key="8">
    <source>
        <dbReference type="Proteomes" id="UP000436911"/>
    </source>
</evidence>
<dbReference type="RefSeq" id="WP_114386418.1">
    <property type="nucleotide sequence ID" value="NZ_CP055265.1"/>
</dbReference>
<dbReference type="InterPro" id="IPR024320">
    <property type="entry name" value="LPG_synthase_C"/>
</dbReference>
<dbReference type="PANTHER" id="PTHR34697">
    <property type="entry name" value="PHOSPHATIDYLGLYCEROL LYSYLTRANSFERASE"/>
    <property type="match status" value="1"/>
</dbReference>
<dbReference type="Pfam" id="PF09924">
    <property type="entry name" value="LPG_synthase_C"/>
    <property type="match status" value="1"/>
</dbReference>
<proteinExistence type="predicted"/>
<dbReference type="PANTHER" id="PTHR34697:SF2">
    <property type="entry name" value="PHOSPHATIDYLGLYCEROL LYSYLTRANSFERASE"/>
    <property type="match status" value="1"/>
</dbReference>
<dbReference type="GO" id="GO:0016755">
    <property type="term" value="F:aminoacyltransferase activity"/>
    <property type="evidence" value="ECO:0007669"/>
    <property type="project" value="TreeGrafter"/>
</dbReference>
<organism evidence="7 8">
    <name type="scientific">Agrobacterium vitis</name>
    <name type="common">Rhizobium vitis</name>
    <dbReference type="NCBI Taxonomy" id="373"/>
    <lineage>
        <taxon>Bacteria</taxon>
        <taxon>Pseudomonadati</taxon>
        <taxon>Pseudomonadota</taxon>
        <taxon>Alphaproteobacteria</taxon>
        <taxon>Hyphomicrobiales</taxon>
        <taxon>Rhizobiaceae</taxon>
        <taxon>Rhizobium/Agrobacterium group</taxon>
        <taxon>Agrobacterium</taxon>
    </lineage>
</organism>
<dbReference type="EMBL" id="QUSG01000001">
    <property type="protein sequence ID" value="KAA3532029.1"/>
    <property type="molecule type" value="Genomic_DNA"/>
</dbReference>
<evidence type="ECO:0000259" key="6">
    <source>
        <dbReference type="Pfam" id="PF09924"/>
    </source>
</evidence>
<dbReference type="InterPro" id="IPR016181">
    <property type="entry name" value="Acyl_CoA_acyltransferase"/>
</dbReference>
<dbReference type="InterPro" id="IPR051211">
    <property type="entry name" value="PG_lysyltransferase"/>
</dbReference>
<evidence type="ECO:0000256" key="3">
    <source>
        <dbReference type="ARBA" id="ARBA00022692"/>
    </source>
</evidence>
<dbReference type="AlphaFoldDB" id="A0A368NZF1"/>
<dbReference type="GeneID" id="60681907"/>
<evidence type="ECO:0000256" key="4">
    <source>
        <dbReference type="ARBA" id="ARBA00022989"/>
    </source>
</evidence>
<comment type="subcellular location">
    <subcellularLocation>
        <location evidence="1">Cell membrane</location>
        <topology evidence="1">Multi-pass membrane protein</topology>
    </subcellularLocation>
</comment>
<feature type="domain" description="Phosphatidylglycerol lysyltransferase C-terminal" evidence="6">
    <location>
        <begin position="116"/>
        <end position="401"/>
    </location>
</feature>
<evidence type="ECO:0000256" key="5">
    <source>
        <dbReference type="ARBA" id="ARBA00023136"/>
    </source>
</evidence>
<accession>A0A368NZF1</accession>
<reference evidence="7 8" key="1">
    <citation type="submission" date="2018-08" db="EMBL/GenBank/DDBJ databases">
        <title>Genome sequencing of Agrobacterium vitis strain ICMP 10754.</title>
        <authorList>
            <person name="Visnovsky S.B."/>
            <person name="Pitman A.R."/>
        </authorList>
    </citation>
    <scope>NUCLEOTIDE SEQUENCE [LARGE SCALE GENOMIC DNA]</scope>
    <source>
        <strain evidence="7 8">ICMP 10754</strain>
    </source>
</reference>
<evidence type="ECO:0000256" key="1">
    <source>
        <dbReference type="ARBA" id="ARBA00004651"/>
    </source>
</evidence>
<evidence type="ECO:0000313" key="7">
    <source>
        <dbReference type="EMBL" id="KAA3532029.1"/>
    </source>
</evidence>
<dbReference type="GO" id="GO:0055091">
    <property type="term" value="P:phospholipid homeostasis"/>
    <property type="evidence" value="ECO:0007669"/>
    <property type="project" value="TreeGrafter"/>
</dbReference>